<evidence type="ECO:0000313" key="3">
    <source>
        <dbReference type="EMBL" id="KAK3703748.1"/>
    </source>
</evidence>
<evidence type="ECO:0000313" key="4">
    <source>
        <dbReference type="Proteomes" id="UP001283361"/>
    </source>
</evidence>
<accession>A0AAE0XR26</accession>
<keyword evidence="2" id="KW-1133">Transmembrane helix</keyword>
<feature type="region of interest" description="Disordered" evidence="1">
    <location>
        <begin position="19"/>
        <end position="52"/>
    </location>
</feature>
<feature type="transmembrane region" description="Helical" evidence="2">
    <location>
        <begin position="75"/>
        <end position="99"/>
    </location>
</feature>
<dbReference type="EMBL" id="JAWDGP010007821">
    <property type="protein sequence ID" value="KAK3703748.1"/>
    <property type="molecule type" value="Genomic_DNA"/>
</dbReference>
<keyword evidence="4" id="KW-1185">Reference proteome</keyword>
<evidence type="ECO:0000256" key="1">
    <source>
        <dbReference type="SAM" id="MobiDB-lite"/>
    </source>
</evidence>
<keyword evidence="2" id="KW-0472">Membrane</keyword>
<sequence length="120" mass="13351">MEKVKSVWEEGEKKNLRSHEAFAPRGVLRSTSEQERSQVAESRGTPCSVPSGSKKYQKGLHVHALAASSGALHTLYSTCAFVVLGGFYMLYGSAVSWFYSMFMSAARQLDVDDSGRYEFR</sequence>
<evidence type="ECO:0000256" key="2">
    <source>
        <dbReference type="SAM" id="Phobius"/>
    </source>
</evidence>
<name>A0AAE0XR26_9GAST</name>
<keyword evidence="2" id="KW-0812">Transmembrane</keyword>
<protein>
    <submittedName>
        <fullName evidence="3">Uncharacterized protein</fullName>
    </submittedName>
</protein>
<organism evidence="3 4">
    <name type="scientific">Elysia crispata</name>
    <name type="common">lettuce slug</name>
    <dbReference type="NCBI Taxonomy" id="231223"/>
    <lineage>
        <taxon>Eukaryota</taxon>
        <taxon>Metazoa</taxon>
        <taxon>Spiralia</taxon>
        <taxon>Lophotrochozoa</taxon>
        <taxon>Mollusca</taxon>
        <taxon>Gastropoda</taxon>
        <taxon>Heterobranchia</taxon>
        <taxon>Euthyneura</taxon>
        <taxon>Panpulmonata</taxon>
        <taxon>Sacoglossa</taxon>
        <taxon>Placobranchoidea</taxon>
        <taxon>Plakobranchidae</taxon>
        <taxon>Elysia</taxon>
    </lineage>
</organism>
<proteinExistence type="predicted"/>
<gene>
    <name evidence="3" type="ORF">RRG08_040934</name>
</gene>
<reference evidence="3" key="1">
    <citation type="journal article" date="2023" name="G3 (Bethesda)">
        <title>A reference genome for the long-term kleptoplast-retaining sea slug Elysia crispata morphotype clarki.</title>
        <authorList>
            <person name="Eastman K.E."/>
            <person name="Pendleton A.L."/>
            <person name="Shaikh M.A."/>
            <person name="Suttiyut T."/>
            <person name="Ogas R."/>
            <person name="Tomko P."/>
            <person name="Gavelis G."/>
            <person name="Widhalm J.R."/>
            <person name="Wisecaver J.H."/>
        </authorList>
    </citation>
    <scope>NUCLEOTIDE SEQUENCE</scope>
    <source>
        <strain evidence="3">ECLA1</strain>
    </source>
</reference>
<dbReference type="Proteomes" id="UP001283361">
    <property type="component" value="Unassembled WGS sequence"/>
</dbReference>
<comment type="caution">
    <text evidence="3">The sequence shown here is derived from an EMBL/GenBank/DDBJ whole genome shotgun (WGS) entry which is preliminary data.</text>
</comment>
<dbReference type="AlphaFoldDB" id="A0AAE0XR26"/>